<dbReference type="InterPro" id="IPR036388">
    <property type="entry name" value="WH-like_DNA-bd_sf"/>
</dbReference>
<dbReference type="InterPro" id="IPR036421">
    <property type="entry name" value="Fe_dep_repressor_sf"/>
</dbReference>
<dbReference type="Proteomes" id="UP000195897">
    <property type="component" value="Unassembled WGS sequence"/>
</dbReference>
<dbReference type="SUPFAM" id="SSF47979">
    <property type="entry name" value="Iron-dependent repressor protein, dimerization domain"/>
    <property type="match status" value="1"/>
</dbReference>
<name>A0A1Y4L8B1_9FIRM</name>
<dbReference type="InterPro" id="IPR022689">
    <property type="entry name" value="Iron_dep_repressor"/>
</dbReference>
<dbReference type="Gene3D" id="1.10.60.10">
    <property type="entry name" value="Iron dependent repressor, metal binding and dimerisation domain"/>
    <property type="match status" value="1"/>
</dbReference>
<evidence type="ECO:0000256" key="4">
    <source>
        <dbReference type="ARBA" id="ARBA00023163"/>
    </source>
</evidence>
<evidence type="ECO:0000256" key="2">
    <source>
        <dbReference type="ARBA" id="ARBA00023015"/>
    </source>
</evidence>
<accession>A0A1Y4L8B1</accession>
<evidence type="ECO:0000313" key="7">
    <source>
        <dbReference type="Proteomes" id="UP000195897"/>
    </source>
</evidence>
<dbReference type="SUPFAM" id="SSF46785">
    <property type="entry name" value="Winged helix' DNA-binding domain"/>
    <property type="match status" value="1"/>
</dbReference>
<evidence type="ECO:0000313" key="6">
    <source>
        <dbReference type="EMBL" id="OUP52963.1"/>
    </source>
</evidence>
<dbReference type="GO" id="GO:0003677">
    <property type="term" value="F:DNA binding"/>
    <property type="evidence" value="ECO:0007669"/>
    <property type="project" value="UniProtKB-KW"/>
</dbReference>
<dbReference type="InterPro" id="IPR036390">
    <property type="entry name" value="WH_DNA-bd_sf"/>
</dbReference>
<dbReference type="PANTHER" id="PTHR33238:SF7">
    <property type="entry name" value="IRON-DEPENDENT TRANSCRIPTIONAL REGULATOR"/>
    <property type="match status" value="1"/>
</dbReference>
<reference evidence="7" key="1">
    <citation type="submission" date="2017-04" db="EMBL/GenBank/DDBJ databases">
        <title>Function of individual gut microbiota members based on whole genome sequencing of pure cultures obtained from chicken caecum.</title>
        <authorList>
            <person name="Medvecky M."/>
            <person name="Cejkova D."/>
            <person name="Polansky O."/>
            <person name="Karasova D."/>
            <person name="Kubasova T."/>
            <person name="Cizek A."/>
            <person name="Rychlik I."/>
        </authorList>
    </citation>
    <scope>NUCLEOTIDE SEQUENCE [LARGE SCALE GENOMIC DNA]</scope>
    <source>
        <strain evidence="7">An180</strain>
    </source>
</reference>
<organism evidence="6 7">
    <name type="scientific">Butyricicoccus pullicaecorum</name>
    <dbReference type="NCBI Taxonomy" id="501571"/>
    <lineage>
        <taxon>Bacteria</taxon>
        <taxon>Bacillati</taxon>
        <taxon>Bacillota</taxon>
        <taxon>Clostridia</taxon>
        <taxon>Eubacteriales</taxon>
        <taxon>Butyricicoccaceae</taxon>
        <taxon>Butyricicoccus</taxon>
    </lineage>
</organism>
<dbReference type="Gene3D" id="1.10.10.10">
    <property type="entry name" value="Winged helix-like DNA-binding domain superfamily/Winged helix DNA-binding domain"/>
    <property type="match status" value="1"/>
</dbReference>
<dbReference type="Pfam" id="PF01325">
    <property type="entry name" value="Fe_dep_repress"/>
    <property type="match status" value="1"/>
</dbReference>
<dbReference type="GO" id="GO:0003700">
    <property type="term" value="F:DNA-binding transcription factor activity"/>
    <property type="evidence" value="ECO:0007669"/>
    <property type="project" value="InterPro"/>
</dbReference>
<dbReference type="EMBL" id="NFKK01000006">
    <property type="protein sequence ID" value="OUP52963.1"/>
    <property type="molecule type" value="Genomic_DNA"/>
</dbReference>
<dbReference type="PROSITE" id="PS50944">
    <property type="entry name" value="HTH_DTXR"/>
    <property type="match status" value="1"/>
</dbReference>
<dbReference type="GO" id="GO:0046914">
    <property type="term" value="F:transition metal ion binding"/>
    <property type="evidence" value="ECO:0007669"/>
    <property type="project" value="InterPro"/>
</dbReference>
<dbReference type="SMART" id="SM00529">
    <property type="entry name" value="HTH_DTXR"/>
    <property type="match status" value="1"/>
</dbReference>
<dbReference type="InterPro" id="IPR022687">
    <property type="entry name" value="HTH_DTXR"/>
</dbReference>
<comment type="similarity">
    <text evidence="1">Belongs to the DtxR/MntR family.</text>
</comment>
<dbReference type="RefSeq" id="WP_016149039.1">
    <property type="nucleotide sequence ID" value="NZ_CABKSA010000003.1"/>
</dbReference>
<keyword evidence="4" id="KW-0804">Transcription</keyword>
<evidence type="ECO:0000259" key="5">
    <source>
        <dbReference type="PROSITE" id="PS50944"/>
    </source>
</evidence>
<feature type="domain" description="HTH dtxR-type" evidence="5">
    <location>
        <begin position="1"/>
        <end position="64"/>
    </location>
</feature>
<dbReference type="GO" id="GO:0046983">
    <property type="term" value="F:protein dimerization activity"/>
    <property type="evidence" value="ECO:0007669"/>
    <property type="project" value="InterPro"/>
</dbReference>
<evidence type="ECO:0000256" key="1">
    <source>
        <dbReference type="ARBA" id="ARBA00007871"/>
    </source>
</evidence>
<sequence length="128" mass="14744">MRIQKSAEDYLETILRLTLRNGSVRSIDIATDLGFSKPSVSTAMKRLRENGYIIVKPHGLIELTEQGREIADKIYERHTLLTEYLTTIGVPHDIAEQDACKIEHILSEETFARIRDHAERNSRQNRPE</sequence>
<keyword evidence="2" id="KW-0805">Transcription regulation</keyword>
<dbReference type="InterPro" id="IPR001367">
    <property type="entry name" value="Fe_dep_repressor"/>
</dbReference>
<dbReference type="InterPro" id="IPR050536">
    <property type="entry name" value="DtxR_MntR_Metal-Reg"/>
</dbReference>
<keyword evidence="3 6" id="KW-0238">DNA-binding</keyword>
<gene>
    <name evidence="6" type="ORF">B5F17_06930</name>
</gene>
<proteinExistence type="inferred from homology"/>
<comment type="caution">
    <text evidence="6">The sequence shown here is derived from an EMBL/GenBank/DDBJ whole genome shotgun (WGS) entry which is preliminary data.</text>
</comment>
<dbReference type="Pfam" id="PF02742">
    <property type="entry name" value="Fe_dep_repr_C"/>
    <property type="match status" value="1"/>
</dbReference>
<dbReference type="AlphaFoldDB" id="A0A1Y4L8B1"/>
<dbReference type="PANTHER" id="PTHR33238">
    <property type="entry name" value="IRON (METAL) DEPENDENT REPRESSOR, DTXR FAMILY"/>
    <property type="match status" value="1"/>
</dbReference>
<evidence type="ECO:0000256" key="3">
    <source>
        <dbReference type="ARBA" id="ARBA00023125"/>
    </source>
</evidence>
<protein>
    <submittedName>
        <fullName evidence="6">DNA-binding protein</fullName>
    </submittedName>
</protein>